<proteinExistence type="predicted"/>
<keyword evidence="2" id="KW-1185">Reference proteome</keyword>
<dbReference type="AlphaFoldDB" id="A0A1Z5HPL7"/>
<evidence type="ECO:0000313" key="2">
    <source>
        <dbReference type="Proteomes" id="UP000197032"/>
    </source>
</evidence>
<gene>
    <name evidence="1" type="ORF">KKC1_06310</name>
</gene>
<accession>A0A1Z5HPL7</accession>
<dbReference type="EMBL" id="BDGJ01000018">
    <property type="protein sequence ID" value="GAW91469.1"/>
    <property type="molecule type" value="Genomic_DNA"/>
</dbReference>
<protein>
    <submittedName>
        <fullName evidence="1">Uncharacterized protein</fullName>
    </submittedName>
</protein>
<evidence type="ECO:0000313" key="1">
    <source>
        <dbReference type="EMBL" id="GAW91469.1"/>
    </source>
</evidence>
<reference evidence="2" key="1">
    <citation type="journal article" date="2017" name="Appl. Environ. Microbiol.">
        <title>Genomic analysis of Calderihabitans maritimus KKC1, a thermophilic hydrogenogenic carboxydotrophic bacterium isolated from marine sediment.</title>
        <authorList>
            <person name="Omae K."/>
            <person name="Yoneda Y."/>
            <person name="Fukuyama Y."/>
            <person name="Yoshida T."/>
            <person name="Sako Y."/>
        </authorList>
    </citation>
    <scope>NUCLEOTIDE SEQUENCE [LARGE SCALE GENOMIC DNA]</scope>
    <source>
        <strain evidence="2">KKC1</strain>
    </source>
</reference>
<dbReference type="Proteomes" id="UP000197032">
    <property type="component" value="Unassembled WGS sequence"/>
</dbReference>
<organism evidence="1 2">
    <name type="scientific">Calderihabitans maritimus</name>
    <dbReference type="NCBI Taxonomy" id="1246530"/>
    <lineage>
        <taxon>Bacteria</taxon>
        <taxon>Bacillati</taxon>
        <taxon>Bacillota</taxon>
        <taxon>Clostridia</taxon>
        <taxon>Neomoorellales</taxon>
        <taxon>Calderihabitantaceae</taxon>
        <taxon>Calderihabitans</taxon>
    </lineage>
</organism>
<sequence>MKLTVSDAASKQLAGYKGKNIRIFISGIG</sequence>
<comment type="caution">
    <text evidence="1">The sequence shown here is derived from an EMBL/GenBank/DDBJ whole genome shotgun (WGS) entry which is preliminary data.</text>
</comment>
<name>A0A1Z5HPL7_9FIRM</name>